<accession>A0A8J4R3V8</accession>
<reference evidence="2" key="1">
    <citation type="submission" date="2020-03" db="EMBL/GenBank/DDBJ databases">
        <title>Castanea mollissima Vanexum genome sequencing.</title>
        <authorList>
            <person name="Staton M."/>
        </authorList>
    </citation>
    <scope>NUCLEOTIDE SEQUENCE</scope>
    <source>
        <tissue evidence="2">Leaf</tissue>
    </source>
</reference>
<sequence length="79" mass="8876">MPTQIQPTISDGYGDRRDQRRGLARSAARTSEIDGGDGETKGVRRRRKEQRSGGGSWVSRWSLNDAPIPLKPRSRKKAR</sequence>
<organism evidence="2 3">
    <name type="scientific">Castanea mollissima</name>
    <name type="common">Chinese chestnut</name>
    <dbReference type="NCBI Taxonomy" id="60419"/>
    <lineage>
        <taxon>Eukaryota</taxon>
        <taxon>Viridiplantae</taxon>
        <taxon>Streptophyta</taxon>
        <taxon>Embryophyta</taxon>
        <taxon>Tracheophyta</taxon>
        <taxon>Spermatophyta</taxon>
        <taxon>Magnoliopsida</taxon>
        <taxon>eudicotyledons</taxon>
        <taxon>Gunneridae</taxon>
        <taxon>Pentapetalae</taxon>
        <taxon>rosids</taxon>
        <taxon>fabids</taxon>
        <taxon>Fagales</taxon>
        <taxon>Fagaceae</taxon>
        <taxon>Castanea</taxon>
    </lineage>
</organism>
<name>A0A8J4R3V8_9ROSI</name>
<gene>
    <name evidence="2" type="ORF">CMV_011442</name>
</gene>
<dbReference type="AlphaFoldDB" id="A0A8J4R3V8"/>
<proteinExistence type="predicted"/>
<protein>
    <submittedName>
        <fullName evidence="2">Uncharacterized protein</fullName>
    </submittedName>
</protein>
<evidence type="ECO:0000256" key="1">
    <source>
        <dbReference type="SAM" id="MobiDB-lite"/>
    </source>
</evidence>
<dbReference type="Proteomes" id="UP000737018">
    <property type="component" value="Unassembled WGS sequence"/>
</dbReference>
<keyword evidence="3" id="KW-1185">Reference proteome</keyword>
<evidence type="ECO:0000313" key="2">
    <source>
        <dbReference type="EMBL" id="KAF3964252.1"/>
    </source>
</evidence>
<comment type="caution">
    <text evidence="2">The sequence shown here is derived from an EMBL/GenBank/DDBJ whole genome shotgun (WGS) entry which is preliminary data.</text>
</comment>
<evidence type="ECO:0000313" key="3">
    <source>
        <dbReference type="Proteomes" id="UP000737018"/>
    </source>
</evidence>
<feature type="region of interest" description="Disordered" evidence="1">
    <location>
        <begin position="1"/>
        <end position="79"/>
    </location>
</feature>
<dbReference type="EMBL" id="JRKL02001394">
    <property type="protein sequence ID" value="KAF3964252.1"/>
    <property type="molecule type" value="Genomic_DNA"/>
</dbReference>